<dbReference type="Proteomes" id="UP000308092">
    <property type="component" value="Unassembled WGS sequence"/>
</dbReference>
<comment type="caution">
    <text evidence="4">The sequence shown here is derived from an EMBL/GenBank/DDBJ whole genome shotgun (WGS) entry which is preliminary data.</text>
</comment>
<reference evidence="3 6" key="2">
    <citation type="submission" date="2019-08" db="EMBL/GenBank/DDBJ databases">
        <title>The genome sequence of a newly discovered highly antifungal drug resistant Aspergillus species, Aspergillus tanneri NIH 1004.</title>
        <authorList>
            <person name="Mounaud S."/>
            <person name="Singh I."/>
            <person name="Joardar V."/>
            <person name="Pakala S."/>
            <person name="Pakala S."/>
            <person name="Venepally P."/>
            <person name="Chung J.K."/>
            <person name="Losada L."/>
            <person name="Nierman W.C."/>
        </authorList>
    </citation>
    <scope>NUCLEOTIDE SEQUENCE [LARGE SCALE GENOMIC DNA]</scope>
    <source>
        <strain evidence="3 6">NIH1004</strain>
    </source>
</reference>
<dbReference type="GeneID" id="54329317"/>
<keyword evidence="1" id="KW-0175">Coiled coil</keyword>
<reference evidence="4 5" key="1">
    <citation type="submission" date="2019-03" db="EMBL/GenBank/DDBJ databases">
        <title>The genome sequence of a newly discovered highly antifungal drug resistant Aspergillus species, Aspergillus tanneri NIH 1004.</title>
        <authorList>
            <person name="Mounaud S."/>
            <person name="Singh I."/>
            <person name="Joardar V."/>
            <person name="Pakala S."/>
            <person name="Pakala S."/>
            <person name="Venepally P."/>
            <person name="Hoover J."/>
            <person name="Nierman W."/>
            <person name="Chung J."/>
            <person name="Losada L."/>
        </authorList>
    </citation>
    <scope>NUCLEOTIDE SEQUENCE [LARGE SCALE GENOMIC DNA]</scope>
    <source>
        <strain evidence="4 5">NIH1004</strain>
    </source>
</reference>
<dbReference type="VEuPathDB" id="FungiDB:EYZ11_006833"/>
<keyword evidence="5" id="KW-1185">Reference proteome</keyword>
<dbReference type="OrthoDB" id="10641159at2759"/>
<accession>A0A4S3JEG9</accession>
<name>A0A4S3JEG9_9EURO</name>
<gene>
    <name evidence="3" type="ORF">ATNIH1004_006615</name>
    <name evidence="4" type="ORF">EYZ11_006833</name>
</gene>
<feature type="region of interest" description="Disordered" evidence="2">
    <location>
        <begin position="1"/>
        <end position="70"/>
    </location>
</feature>
<dbReference type="Proteomes" id="UP000324241">
    <property type="component" value="Unassembled WGS sequence"/>
</dbReference>
<evidence type="ECO:0000313" key="3">
    <source>
        <dbReference type="EMBL" id="KAA8647913.1"/>
    </source>
</evidence>
<protein>
    <submittedName>
        <fullName evidence="4">Uncharacterized protein</fullName>
    </submittedName>
</protein>
<evidence type="ECO:0000313" key="5">
    <source>
        <dbReference type="Proteomes" id="UP000308092"/>
    </source>
</evidence>
<sequence>MNYPPTQATALQQGRQDQVDRGPSITGQVSSLGTPPKLPAGSTPPYRQSDHTSNVVGPQQHQPLGTRGQPQAMIPVRRQTQHHLLRSQKQQHSLQYQNRVAQLKAELEQQERLSQSESKQEVLNEVQMMLQQFQQQIEQKALHQVQQQINLWAQIAQVTQIQSQGALIESLTTSLDSAQRRIRELEGEATQEEK</sequence>
<organism evidence="4 5">
    <name type="scientific">Aspergillus tanneri</name>
    <dbReference type="NCBI Taxonomy" id="1220188"/>
    <lineage>
        <taxon>Eukaryota</taxon>
        <taxon>Fungi</taxon>
        <taxon>Dikarya</taxon>
        <taxon>Ascomycota</taxon>
        <taxon>Pezizomycotina</taxon>
        <taxon>Eurotiomycetes</taxon>
        <taxon>Eurotiomycetidae</taxon>
        <taxon>Eurotiales</taxon>
        <taxon>Aspergillaceae</taxon>
        <taxon>Aspergillus</taxon>
        <taxon>Aspergillus subgen. Circumdati</taxon>
    </lineage>
</organism>
<evidence type="ECO:0000256" key="1">
    <source>
        <dbReference type="SAM" id="Coils"/>
    </source>
</evidence>
<evidence type="ECO:0000313" key="6">
    <source>
        <dbReference type="Proteomes" id="UP000324241"/>
    </source>
</evidence>
<feature type="coiled-coil region" evidence="1">
    <location>
        <begin position="93"/>
        <end position="120"/>
    </location>
</feature>
<proteinExistence type="predicted"/>
<dbReference type="EMBL" id="SOSA01000250">
    <property type="protein sequence ID" value="THC93689.1"/>
    <property type="molecule type" value="Genomic_DNA"/>
</dbReference>
<evidence type="ECO:0000256" key="2">
    <source>
        <dbReference type="SAM" id="MobiDB-lite"/>
    </source>
</evidence>
<dbReference type="AlphaFoldDB" id="A0A4S3JEG9"/>
<feature type="compositionally biased region" description="Polar residues" evidence="2">
    <location>
        <begin position="1"/>
        <end position="16"/>
    </location>
</feature>
<feature type="compositionally biased region" description="Polar residues" evidence="2">
    <location>
        <begin position="51"/>
        <end position="63"/>
    </location>
</feature>
<evidence type="ECO:0000313" key="4">
    <source>
        <dbReference type="EMBL" id="THC93689.1"/>
    </source>
</evidence>
<dbReference type="EMBL" id="QUQM01000004">
    <property type="protein sequence ID" value="KAA8647913.1"/>
    <property type="molecule type" value="Genomic_DNA"/>
</dbReference>
<dbReference type="RefSeq" id="XP_033427274.1">
    <property type="nucleotide sequence ID" value="XM_033571242.1"/>
</dbReference>